<evidence type="ECO:0000313" key="2">
    <source>
        <dbReference type="Proteomes" id="UP000095283"/>
    </source>
</evidence>
<dbReference type="AlphaFoldDB" id="A0A1I7XSK0"/>
<dbReference type="WBParaSite" id="Hba_20466">
    <property type="protein sequence ID" value="Hba_20466"/>
    <property type="gene ID" value="Hba_20466"/>
</dbReference>
<keyword evidence="1" id="KW-0732">Signal</keyword>
<accession>A0A1I7XSK0</accession>
<dbReference type="Proteomes" id="UP000095283">
    <property type="component" value="Unplaced"/>
</dbReference>
<proteinExistence type="predicted"/>
<feature type="signal peptide" evidence="1">
    <location>
        <begin position="1"/>
        <end position="15"/>
    </location>
</feature>
<name>A0A1I7XSK0_HETBA</name>
<protein>
    <submittedName>
        <fullName evidence="3">Transposase</fullName>
    </submittedName>
</protein>
<evidence type="ECO:0000256" key="1">
    <source>
        <dbReference type="SAM" id="SignalP"/>
    </source>
</evidence>
<sequence>MLIWKLAGLLNIAVARLFQTTTTKKRDLQKWKYDWERAIMGQEWRPLTKMHKEKNNMEALADKIKRHVSTLNISAV</sequence>
<evidence type="ECO:0000313" key="3">
    <source>
        <dbReference type="WBParaSite" id="Hba_20466"/>
    </source>
</evidence>
<feature type="chain" id="PRO_5012655946" evidence="1">
    <location>
        <begin position="16"/>
        <end position="76"/>
    </location>
</feature>
<keyword evidence="2" id="KW-1185">Reference proteome</keyword>
<reference evidence="3" key="1">
    <citation type="submission" date="2016-11" db="UniProtKB">
        <authorList>
            <consortium name="WormBaseParasite"/>
        </authorList>
    </citation>
    <scope>IDENTIFICATION</scope>
</reference>
<organism evidence="2 3">
    <name type="scientific">Heterorhabditis bacteriophora</name>
    <name type="common">Entomopathogenic nematode worm</name>
    <dbReference type="NCBI Taxonomy" id="37862"/>
    <lineage>
        <taxon>Eukaryota</taxon>
        <taxon>Metazoa</taxon>
        <taxon>Ecdysozoa</taxon>
        <taxon>Nematoda</taxon>
        <taxon>Chromadorea</taxon>
        <taxon>Rhabditida</taxon>
        <taxon>Rhabditina</taxon>
        <taxon>Rhabditomorpha</taxon>
        <taxon>Strongyloidea</taxon>
        <taxon>Heterorhabditidae</taxon>
        <taxon>Heterorhabditis</taxon>
    </lineage>
</organism>